<feature type="region of interest" description="Disordered" evidence="1">
    <location>
        <begin position="1"/>
        <end position="83"/>
    </location>
</feature>
<name>A0A6G1GWP9_9PEZI</name>
<dbReference type="Proteomes" id="UP000800041">
    <property type="component" value="Unassembled WGS sequence"/>
</dbReference>
<feature type="region of interest" description="Disordered" evidence="1">
    <location>
        <begin position="107"/>
        <end position="138"/>
    </location>
</feature>
<feature type="compositionally biased region" description="Basic and acidic residues" evidence="1">
    <location>
        <begin position="183"/>
        <end position="204"/>
    </location>
</feature>
<dbReference type="AlphaFoldDB" id="A0A6G1GWP9"/>
<feature type="compositionally biased region" description="Pro residues" evidence="1">
    <location>
        <begin position="37"/>
        <end position="47"/>
    </location>
</feature>
<proteinExistence type="predicted"/>
<accession>A0A6G1GWP9</accession>
<evidence type="ECO:0000313" key="2">
    <source>
        <dbReference type="EMBL" id="KAF1985355.1"/>
    </source>
</evidence>
<feature type="compositionally biased region" description="Low complexity" evidence="1">
    <location>
        <begin position="19"/>
        <end position="36"/>
    </location>
</feature>
<keyword evidence="3" id="KW-1185">Reference proteome</keyword>
<reference evidence="2" key="1">
    <citation type="journal article" date="2020" name="Stud. Mycol.">
        <title>101 Dothideomycetes genomes: a test case for predicting lifestyles and emergence of pathogens.</title>
        <authorList>
            <person name="Haridas S."/>
            <person name="Albert R."/>
            <person name="Binder M."/>
            <person name="Bloem J."/>
            <person name="Labutti K."/>
            <person name="Salamov A."/>
            <person name="Andreopoulos B."/>
            <person name="Baker S."/>
            <person name="Barry K."/>
            <person name="Bills G."/>
            <person name="Bluhm B."/>
            <person name="Cannon C."/>
            <person name="Castanera R."/>
            <person name="Culley D."/>
            <person name="Daum C."/>
            <person name="Ezra D."/>
            <person name="Gonzalez J."/>
            <person name="Henrissat B."/>
            <person name="Kuo A."/>
            <person name="Liang C."/>
            <person name="Lipzen A."/>
            <person name="Lutzoni F."/>
            <person name="Magnuson J."/>
            <person name="Mondo S."/>
            <person name="Nolan M."/>
            <person name="Ohm R."/>
            <person name="Pangilinan J."/>
            <person name="Park H.-J."/>
            <person name="Ramirez L."/>
            <person name="Alfaro M."/>
            <person name="Sun H."/>
            <person name="Tritt A."/>
            <person name="Yoshinaga Y."/>
            <person name="Zwiers L.-H."/>
            <person name="Turgeon B."/>
            <person name="Goodwin S."/>
            <person name="Spatafora J."/>
            <person name="Crous P."/>
            <person name="Grigoriev I."/>
        </authorList>
    </citation>
    <scope>NUCLEOTIDE SEQUENCE</scope>
    <source>
        <strain evidence="2">CBS 113979</strain>
    </source>
</reference>
<evidence type="ECO:0000313" key="3">
    <source>
        <dbReference type="Proteomes" id="UP000800041"/>
    </source>
</evidence>
<evidence type="ECO:0000256" key="1">
    <source>
        <dbReference type="SAM" id="MobiDB-lite"/>
    </source>
</evidence>
<sequence length="204" mass="21778">MEPPLLTSAAASAHRRVTPLRTPRPLTPHSGRSGTPSPGPAAIPPPITTSLEPAAAEQTPVPTPILPSPIFSDPRNNEPDFAAATPEDVLAWVNGAFPGVAPPVPLKSSLRKMNQPREDVTPPRTPSPRVSEADPELVESRQAGFRGELMRWLDTSYAGVTMVAPEPRPMSPDPVPIASPETANEKEVEKEESGSDDSRRQAMP</sequence>
<organism evidence="2 3">
    <name type="scientific">Aulographum hederae CBS 113979</name>
    <dbReference type="NCBI Taxonomy" id="1176131"/>
    <lineage>
        <taxon>Eukaryota</taxon>
        <taxon>Fungi</taxon>
        <taxon>Dikarya</taxon>
        <taxon>Ascomycota</taxon>
        <taxon>Pezizomycotina</taxon>
        <taxon>Dothideomycetes</taxon>
        <taxon>Pleosporomycetidae</taxon>
        <taxon>Aulographales</taxon>
        <taxon>Aulographaceae</taxon>
    </lineage>
</organism>
<feature type="compositionally biased region" description="Pro residues" evidence="1">
    <location>
        <begin position="166"/>
        <end position="177"/>
    </location>
</feature>
<gene>
    <name evidence="2" type="ORF">K402DRAFT_394699</name>
</gene>
<feature type="region of interest" description="Disordered" evidence="1">
    <location>
        <begin position="163"/>
        <end position="204"/>
    </location>
</feature>
<protein>
    <submittedName>
        <fullName evidence="2">Uncharacterized protein</fullName>
    </submittedName>
</protein>
<dbReference type="EMBL" id="ML977162">
    <property type="protein sequence ID" value="KAF1985355.1"/>
    <property type="molecule type" value="Genomic_DNA"/>
</dbReference>